<dbReference type="Proteomes" id="UP000095286">
    <property type="component" value="Unplaced"/>
</dbReference>
<protein>
    <submittedName>
        <fullName evidence="2">C-type lectin domain-containing protein</fullName>
    </submittedName>
</protein>
<name>A0AC35UCT5_9BILA</name>
<accession>A0AC35UCT5</accession>
<sequence length="68" mass="7579">MPIHIPNAFPENQASNSTALHTTNTQTQNTILSNFVQFNNQQANLWNGQVDCDTVPNNYAWDSTGNKT</sequence>
<organism evidence="1 2">
    <name type="scientific">Rhabditophanes sp. KR3021</name>
    <dbReference type="NCBI Taxonomy" id="114890"/>
    <lineage>
        <taxon>Eukaryota</taxon>
        <taxon>Metazoa</taxon>
        <taxon>Ecdysozoa</taxon>
        <taxon>Nematoda</taxon>
        <taxon>Chromadorea</taxon>
        <taxon>Rhabditida</taxon>
        <taxon>Tylenchina</taxon>
        <taxon>Panagrolaimomorpha</taxon>
        <taxon>Strongyloidoidea</taxon>
        <taxon>Alloionematidae</taxon>
        <taxon>Rhabditophanes</taxon>
    </lineage>
</organism>
<proteinExistence type="predicted"/>
<reference evidence="2" key="1">
    <citation type="submission" date="2016-11" db="UniProtKB">
        <authorList>
            <consortium name="WormBaseParasite"/>
        </authorList>
    </citation>
    <scope>IDENTIFICATION</scope>
    <source>
        <strain evidence="2">KR3021</strain>
    </source>
</reference>
<evidence type="ECO:0000313" key="1">
    <source>
        <dbReference type="Proteomes" id="UP000095286"/>
    </source>
</evidence>
<evidence type="ECO:0000313" key="2">
    <source>
        <dbReference type="WBParaSite" id="RSKR_0000974050.1"/>
    </source>
</evidence>
<dbReference type="WBParaSite" id="RSKR_0000974050.1">
    <property type="protein sequence ID" value="RSKR_0000974050.1"/>
    <property type="gene ID" value="RSKR_0000974050"/>
</dbReference>